<gene>
    <name evidence="2" type="ORF">L9F63_001572</name>
</gene>
<dbReference type="AlphaFoldDB" id="A0AAD8EJK8"/>
<reference evidence="2" key="1">
    <citation type="journal article" date="2023" name="IScience">
        <title>Live-bearing cockroach genome reveals convergent evolutionary mechanisms linked to viviparity in insects and beyond.</title>
        <authorList>
            <person name="Fouks B."/>
            <person name="Harrison M.C."/>
            <person name="Mikhailova A.A."/>
            <person name="Marchal E."/>
            <person name="English S."/>
            <person name="Carruthers M."/>
            <person name="Jennings E.C."/>
            <person name="Chiamaka E.L."/>
            <person name="Frigard R.A."/>
            <person name="Pippel M."/>
            <person name="Attardo G.M."/>
            <person name="Benoit J.B."/>
            <person name="Bornberg-Bauer E."/>
            <person name="Tobe S.S."/>
        </authorList>
    </citation>
    <scope>NUCLEOTIDE SEQUENCE</scope>
    <source>
        <strain evidence="2">Stay&amp;Tobe</strain>
    </source>
</reference>
<comment type="caution">
    <text evidence="2">The sequence shown here is derived from an EMBL/GenBank/DDBJ whole genome shotgun (WGS) entry which is preliminary data.</text>
</comment>
<organism evidence="2 3">
    <name type="scientific">Diploptera punctata</name>
    <name type="common">Pacific beetle cockroach</name>
    <dbReference type="NCBI Taxonomy" id="6984"/>
    <lineage>
        <taxon>Eukaryota</taxon>
        <taxon>Metazoa</taxon>
        <taxon>Ecdysozoa</taxon>
        <taxon>Arthropoda</taxon>
        <taxon>Hexapoda</taxon>
        <taxon>Insecta</taxon>
        <taxon>Pterygota</taxon>
        <taxon>Neoptera</taxon>
        <taxon>Polyneoptera</taxon>
        <taxon>Dictyoptera</taxon>
        <taxon>Blattodea</taxon>
        <taxon>Blaberoidea</taxon>
        <taxon>Blaberidae</taxon>
        <taxon>Diplopterinae</taxon>
        <taxon>Diploptera</taxon>
    </lineage>
</organism>
<evidence type="ECO:0000313" key="2">
    <source>
        <dbReference type="EMBL" id="KAJ9591897.1"/>
    </source>
</evidence>
<evidence type="ECO:0000313" key="3">
    <source>
        <dbReference type="Proteomes" id="UP001233999"/>
    </source>
</evidence>
<accession>A0AAD8EJK8</accession>
<name>A0AAD8EJK8_DIPPU</name>
<reference evidence="2" key="2">
    <citation type="submission" date="2023-05" db="EMBL/GenBank/DDBJ databases">
        <authorList>
            <person name="Fouks B."/>
        </authorList>
    </citation>
    <scope>NUCLEOTIDE SEQUENCE</scope>
    <source>
        <strain evidence="2">Stay&amp;Tobe</strain>
        <tissue evidence="2">Testes</tissue>
    </source>
</reference>
<feature type="transmembrane region" description="Helical" evidence="1">
    <location>
        <begin position="6"/>
        <end position="23"/>
    </location>
</feature>
<keyword evidence="1" id="KW-0812">Transmembrane</keyword>
<dbReference type="Proteomes" id="UP001233999">
    <property type="component" value="Unassembled WGS sequence"/>
</dbReference>
<dbReference type="EMBL" id="JASPKZ010003853">
    <property type="protein sequence ID" value="KAJ9591897.1"/>
    <property type="molecule type" value="Genomic_DNA"/>
</dbReference>
<keyword evidence="1" id="KW-0472">Membrane</keyword>
<evidence type="ECO:0000256" key="1">
    <source>
        <dbReference type="SAM" id="Phobius"/>
    </source>
</evidence>
<protein>
    <submittedName>
        <fullName evidence="2">Uncharacterized protein</fullName>
    </submittedName>
</protein>
<feature type="non-terminal residue" evidence="2">
    <location>
        <position position="124"/>
    </location>
</feature>
<sequence length="124" mass="14819">MHTIYISESVIVLSMIAFVSFTYRKIILRKNIQAKNSKFRRENECNIFPIIESLRYQQLRIKILGDCYYCIIRLTLHHCHCEVIYINTILLIYSVTIQICSQPSDLVNIMILHRTWTFRRHLIG</sequence>
<proteinExistence type="predicted"/>
<keyword evidence="3" id="KW-1185">Reference proteome</keyword>
<keyword evidence="1" id="KW-1133">Transmembrane helix</keyword>